<reference evidence="3 4" key="1">
    <citation type="journal article" date="2022" name="Nat. Genet.">
        <title>Improved pea reference genome and pan-genome highlight genomic features and evolutionary characteristics.</title>
        <authorList>
            <person name="Yang T."/>
            <person name="Liu R."/>
            <person name="Luo Y."/>
            <person name="Hu S."/>
            <person name="Wang D."/>
            <person name="Wang C."/>
            <person name="Pandey M.K."/>
            <person name="Ge S."/>
            <person name="Xu Q."/>
            <person name="Li N."/>
            <person name="Li G."/>
            <person name="Huang Y."/>
            <person name="Saxena R.K."/>
            <person name="Ji Y."/>
            <person name="Li M."/>
            <person name="Yan X."/>
            <person name="He Y."/>
            <person name="Liu Y."/>
            <person name="Wang X."/>
            <person name="Xiang C."/>
            <person name="Varshney R.K."/>
            <person name="Ding H."/>
            <person name="Gao S."/>
            <person name="Zong X."/>
        </authorList>
    </citation>
    <scope>NUCLEOTIDE SEQUENCE [LARGE SCALE GENOMIC DNA]</scope>
    <source>
        <strain evidence="3 4">cv. Zhongwan 6</strain>
    </source>
</reference>
<gene>
    <name evidence="3" type="ORF">KIW84_031422</name>
</gene>
<dbReference type="Pfam" id="PF24924">
    <property type="entry name" value="DUF7745"/>
    <property type="match status" value="1"/>
</dbReference>
<evidence type="ECO:0000313" key="3">
    <source>
        <dbReference type="EMBL" id="KAI5425599.1"/>
    </source>
</evidence>
<protein>
    <recommendedName>
        <fullName evidence="2">DUF7745 domain-containing protein</fullName>
    </recommendedName>
</protein>
<feature type="region of interest" description="Disordered" evidence="1">
    <location>
        <begin position="371"/>
        <end position="394"/>
    </location>
</feature>
<evidence type="ECO:0000256" key="1">
    <source>
        <dbReference type="SAM" id="MobiDB-lite"/>
    </source>
</evidence>
<accession>A0A9D4XT14</accession>
<comment type="caution">
    <text evidence="3">The sequence shown here is derived from an EMBL/GenBank/DDBJ whole genome shotgun (WGS) entry which is preliminary data.</text>
</comment>
<organism evidence="3 4">
    <name type="scientific">Pisum sativum</name>
    <name type="common">Garden pea</name>
    <name type="synonym">Lathyrus oleraceus</name>
    <dbReference type="NCBI Taxonomy" id="3888"/>
    <lineage>
        <taxon>Eukaryota</taxon>
        <taxon>Viridiplantae</taxon>
        <taxon>Streptophyta</taxon>
        <taxon>Embryophyta</taxon>
        <taxon>Tracheophyta</taxon>
        <taxon>Spermatophyta</taxon>
        <taxon>Magnoliopsida</taxon>
        <taxon>eudicotyledons</taxon>
        <taxon>Gunneridae</taxon>
        <taxon>Pentapetalae</taxon>
        <taxon>rosids</taxon>
        <taxon>fabids</taxon>
        <taxon>Fabales</taxon>
        <taxon>Fabaceae</taxon>
        <taxon>Papilionoideae</taxon>
        <taxon>50 kb inversion clade</taxon>
        <taxon>NPAAA clade</taxon>
        <taxon>Hologalegina</taxon>
        <taxon>IRL clade</taxon>
        <taxon>Fabeae</taxon>
        <taxon>Lathyrus</taxon>
    </lineage>
</organism>
<sequence length="535" mass="60761">MAKQRRNTKKYSFRQPDLKELRSLTSYVLDPLEFKARHRKILSILATQVDEGLMSVLVQFYDPLYRCFTFPDFQLLPMLEEYAYLVGIPILDQLSFNGLERVPSSQEIVDLLHIDESIVGAHMTTKGGIQGLPFDFLIAQATIFGKAMSEDAFEAIFVLLIYGLVLFPNIDKFVDVNTIRILSTLNLVPTLLGDTYFSLHMRNAKGGGTIVCCLPLLYKWFISHLPQTLTFKENKGCLRWSTRLMSLTKDDIFWYNRAYDGVQIIDSCGEFSNVPLLGTCGGINYNPVLARRQLGFPLKDKPNNILLEGVFFEEGKYPQDLKGRMVRAWCRIARKTGGKRKKQQSRHRALFIPKEGKETLEVNLGKNMVSRPKRMGSGVGYAKGRHQSPSSSDWGNDTCSLGYRILCIRTFSDERRIRAFVARLTRTQTKAGKGKRGARLPITGLTSASEPKHTQRGKRGAQMPIAGLTLTSEPKHTQQIDRESRTQPTTVKHTQKKRKGARRDQLNLLPTYFIWCEDQGDVVPLRRDKGSSLTR</sequence>
<dbReference type="InterPro" id="IPR056647">
    <property type="entry name" value="DUF7745"/>
</dbReference>
<dbReference type="PANTHER" id="PTHR48154">
    <property type="entry name" value="PROTEIN, PUTATIVE-RELATED"/>
    <property type="match status" value="1"/>
</dbReference>
<feature type="domain" description="DUF7745" evidence="2">
    <location>
        <begin position="22"/>
        <end position="345"/>
    </location>
</feature>
<feature type="region of interest" description="Disordered" evidence="1">
    <location>
        <begin position="430"/>
        <end position="503"/>
    </location>
</feature>
<evidence type="ECO:0000259" key="2">
    <source>
        <dbReference type="Pfam" id="PF24924"/>
    </source>
</evidence>
<dbReference type="Proteomes" id="UP001058974">
    <property type="component" value="Chromosome 3"/>
</dbReference>
<dbReference type="EMBL" id="JAMSHJ010000003">
    <property type="protein sequence ID" value="KAI5425599.1"/>
    <property type="molecule type" value="Genomic_DNA"/>
</dbReference>
<evidence type="ECO:0000313" key="4">
    <source>
        <dbReference type="Proteomes" id="UP001058974"/>
    </source>
</evidence>
<dbReference type="Gramene" id="Psat03G0142200-T1">
    <property type="protein sequence ID" value="KAI5425599.1"/>
    <property type="gene ID" value="KIW84_031422"/>
</dbReference>
<dbReference type="AlphaFoldDB" id="A0A9D4XT14"/>
<name>A0A9D4XT14_PEA</name>
<feature type="compositionally biased region" description="Basic and acidic residues" evidence="1">
    <location>
        <begin position="473"/>
        <end position="485"/>
    </location>
</feature>
<keyword evidence="4" id="KW-1185">Reference proteome</keyword>
<dbReference type="PANTHER" id="PTHR48154:SF1">
    <property type="entry name" value="PROTEIN, PUTATIVE-RELATED"/>
    <property type="match status" value="1"/>
</dbReference>
<proteinExistence type="predicted"/>